<dbReference type="SFLD" id="SFLDG01067">
    <property type="entry name" value="SPASM/twitch_domain_containing"/>
    <property type="match status" value="1"/>
</dbReference>
<keyword evidence="3" id="KW-0949">S-adenosyl-L-methionine</keyword>
<keyword evidence="6" id="KW-0411">Iron-sulfur</keyword>
<dbReference type="GO" id="GO:0046872">
    <property type="term" value="F:metal ion binding"/>
    <property type="evidence" value="ECO:0007669"/>
    <property type="project" value="UniProtKB-KW"/>
</dbReference>
<dbReference type="NCBIfam" id="TIGR04269">
    <property type="entry name" value="SAM_SPASM_FxsB"/>
    <property type="match status" value="1"/>
</dbReference>
<dbReference type="Pfam" id="PF04055">
    <property type="entry name" value="Radical_SAM"/>
    <property type="match status" value="1"/>
</dbReference>
<reference evidence="9" key="1">
    <citation type="submission" date="2024-06" db="EMBL/GenBank/DDBJ databases">
        <authorList>
            <consortium name="consrtm"/>
            <person name="Uemura M."/>
            <person name="Terahara T."/>
        </authorList>
    </citation>
    <scope>NUCLEOTIDE SEQUENCE</scope>
    <source>
        <strain evidence="9">KM77-8</strain>
    </source>
</reference>
<dbReference type="PANTHER" id="PTHR43273">
    <property type="entry name" value="ANAEROBIC SULFATASE-MATURATING ENZYME HOMOLOG ASLB-RELATED"/>
    <property type="match status" value="1"/>
</dbReference>
<evidence type="ECO:0000256" key="5">
    <source>
        <dbReference type="ARBA" id="ARBA00023004"/>
    </source>
</evidence>
<feature type="domain" description="Radical SAM core" evidence="8">
    <location>
        <begin position="47"/>
        <end position="274"/>
    </location>
</feature>
<dbReference type="InterPro" id="IPR026335">
    <property type="entry name" value="rSAM_SPASM_FxsB"/>
</dbReference>
<dbReference type="PANTHER" id="PTHR43273:SF8">
    <property type="entry name" value="RADICAL SAM DOMAIN PROTEIN"/>
    <property type="match status" value="1"/>
</dbReference>
<evidence type="ECO:0000256" key="6">
    <source>
        <dbReference type="ARBA" id="ARBA00023014"/>
    </source>
</evidence>
<dbReference type="SFLD" id="SFLDG01386">
    <property type="entry name" value="main_SPASM_domain-containing"/>
    <property type="match status" value="1"/>
</dbReference>
<dbReference type="SUPFAM" id="SSF102114">
    <property type="entry name" value="Radical SAM enzymes"/>
    <property type="match status" value="1"/>
</dbReference>
<evidence type="ECO:0000256" key="4">
    <source>
        <dbReference type="ARBA" id="ARBA00022723"/>
    </source>
</evidence>
<dbReference type="InterPro" id="IPR007197">
    <property type="entry name" value="rSAM"/>
</dbReference>
<evidence type="ECO:0000256" key="7">
    <source>
        <dbReference type="SAM" id="MobiDB-lite"/>
    </source>
</evidence>
<evidence type="ECO:0000256" key="1">
    <source>
        <dbReference type="ARBA" id="ARBA00001966"/>
    </source>
</evidence>
<feature type="compositionally biased region" description="Polar residues" evidence="7">
    <location>
        <begin position="1"/>
        <end position="14"/>
    </location>
</feature>
<dbReference type="PROSITE" id="PS51918">
    <property type="entry name" value="RADICAL_SAM"/>
    <property type="match status" value="1"/>
</dbReference>
<accession>A0AAT9HWW1</accession>
<evidence type="ECO:0000256" key="2">
    <source>
        <dbReference type="ARBA" id="ARBA00022485"/>
    </source>
</evidence>
<dbReference type="CDD" id="cd01335">
    <property type="entry name" value="Radical_SAM"/>
    <property type="match status" value="1"/>
</dbReference>
<dbReference type="SFLD" id="SFLDG01072">
    <property type="entry name" value="dehydrogenase_like"/>
    <property type="match status" value="1"/>
</dbReference>
<keyword evidence="5" id="KW-0408">Iron</keyword>
<dbReference type="InterPro" id="IPR058240">
    <property type="entry name" value="rSAM_sf"/>
</dbReference>
<gene>
    <name evidence="9" type="ORF">SHKM778_82500</name>
</gene>
<comment type="cofactor">
    <cofactor evidence="1">
        <name>[4Fe-4S] cluster</name>
        <dbReference type="ChEBI" id="CHEBI:49883"/>
    </cofactor>
</comment>
<evidence type="ECO:0000313" key="9">
    <source>
        <dbReference type="EMBL" id="BFO21862.1"/>
    </source>
</evidence>
<dbReference type="InterPro" id="IPR013785">
    <property type="entry name" value="Aldolase_TIM"/>
</dbReference>
<reference evidence="9" key="2">
    <citation type="submission" date="2024-07" db="EMBL/GenBank/DDBJ databases">
        <title>Streptomyces haneummycinica sp. nov., a new antibiotic-producing actinobacterium isolated from marine sediment.</title>
        <authorList>
            <person name="Uemura M."/>
            <person name="Hamada M."/>
            <person name="Hirano S."/>
            <person name="Kobayashi K."/>
            <person name="Ohshiro T."/>
            <person name="Kobayashi T."/>
            <person name="Terahara T."/>
        </authorList>
    </citation>
    <scope>NUCLEOTIDE SEQUENCE</scope>
    <source>
        <strain evidence="9">KM77-8</strain>
    </source>
</reference>
<dbReference type="GO" id="GO:0016491">
    <property type="term" value="F:oxidoreductase activity"/>
    <property type="evidence" value="ECO:0007669"/>
    <property type="project" value="InterPro"/>
</dbReference>
<dbReference type="PROSITE" id="PS01305">
    <property type="entry name" value="MOAA_NIFB_PQQE"/>
    <property type="match status" value="1"/>
</dbReference>
<feature type="region of interest" description="Disordered" evidence="7">
    <location>
        <begin position="1"/>
        <end position="30"/>
    </location>
</feature>
<name>A0AAT9HWW1_9ACTN</name>
<dbReference type="EMBL" id="AP035768">
    <property type="protein sequence ID" value="BFO21862.1"/>
    <property type="molecule type" value="Genomic_DNA"/>
</dbReference>
<proteinExistence type="predicted"/>
<protein>
    <recommendedName>
        <fullName evidence="8">Radical SAM core domain-containing protein</fullName>
    </recommendedName>
</protein>
<evidence type="ECO:0000259" key="8">
    <source>
        <dbReference type="PROSITE" id="PS51918"/>
    </source>
</evidence>
<dbReference type="InterPro" id="IPR000385">
    <property type="entry name" value="MoaA_NifB_PqqE_Fe-S-bd_CS"/>
</dbReference>
<dbReference type="Gene3D" id="3.20.20.70">
    <property type="entry name" value="Aldolase class I"/>
    <property type="match status" value="1"/>
</dbReference>
<keyword evidence="4" id="KW-0479">Metal-binding</keyword>
<organism evidence="9">
    <name type="scientific">Streptomyces haneummycinicus</name>
    <dbReference type="NCBI Taxonomy" id="3074435"/>
    <lineage>
        <taxon>Bacteria</taxon>
        <taxon>Bacillati</taxon>
        <taxon>Actinomycetota</taxon>
        <taxon>Actinomycetes</taxon>
        <taxon>Kitasatosporales</taxon>
        <taxon>Streptomycetaceae</taxon>
        <taxon>Streptomyces</taxon>
    </lineage>
</organism>
<dbReference type="SFLD" id="SFLDS00029">
    <property type="entry name" value="Radical_SAM"/>
    <property type="match status" value="1"/>
</dbReference>
<evidence type="ECO:0000256" key="3">
    <source>
        <dbReference type="ARBA" id="ARBA00022691"/>
    </source>
</evidence>
<dbReference type="GO" id="GO:0051539">
    <property type="term" value="F:4 iron, 4 sulfur cluster binding"/>
    <property type="evidence" value="ECO:0007669"/>
    <property type="project" value="UniProtKB-KW"/>
</dbReference>
<dbReference type="InterPro" id="IPR023867">
    <property type="entry name" value="Sulphatase_maturase_rSAM"/>
</dbReference>
<keyword evidence="2" id="KW-0004">4Fe-4S</keyword>
<dbReference type="AlphaFoldDB" id="A0AAT9HWW1"/>
<sequence>MSSPECENGSQRSRPQPREPATEATPLPSSCRGHCERARLKAHHEDAAPFTAFILKVANRCNIDCDYCYVFNSADQAWRHLPARMSVAVARAAGHRIGEHVAAHRLSAVHVILHGGEPLLAGSRHMADLLAAVREGIPTGTRVHIELQTNGTLITEEWLDLFERHRVVVGVSLDGPQAVNDRHRLTRSSRSSAASAVRGIQLLRSRPHLFAGLLAVVDLANDPTEVHDHLATFDPPTIDFNLPHATHDEPPHRDDPSLPEYGIWMSRVYDAWLAGSGNRHSVRMLEDIVALTSGARSSVETIGLAPSASIVIESDGTIEDVDTLRSVEEGASWLDADVYRHSFDEVRRHPKLVHRRLGTTTLAEKCRACPLLEVCGGGYLPHRFSTASGYRNPSVYCADLEYLIRHVQGSLRQHGWHLSTDRATVPDPSADTGE</sequence>